<dbReference type="Pfam" id="PF07730">
    <property type="entry name" value="HisKA_3"/>
    <property type="match status" value="1"/>
</dbReference>
<organism evidence="11 12">
    <name type="scientific">Actinomyces lilanjuaniae</name>
    <dbReference type="NCBI Taxonomy" id="2321394"/>
    <lineage>
        <taxon>Bacteria</taxon>
        <taxon>Bacillati</taxon>
        <taxon>Actinomycetota</taxon>
        <taxon>Actinomycetes</taxon>
        <taxon>Actinomycetales</taxon>
        <taxon>Actinomycetaceae</taxon>
        <taxon>Actinomyces</taxon>
    </lineage>
</organism>
<keyword evidence="9" id="KW-0472">Membrane</keyword>
<dbReference type="Gene3D" id="3.30.565.10">
    <property type="entry name" value="Histidine kinase-like ATPase, C-terminal domain"/>
    <property type="match status" value="1"/>
</dbReference>
<dbReference type="InterPro" id="IPR036890">
    <property type="entry name" value="HATPase_C_sf"/>
</dbReference>
<evidence type="ECO:0000256" key="8">
    <source>
        <dbReference type="ARBA" id="ARBA00023012"/>
    </source>
</evidence>
<keyword evidence="12" id="KW-1185">Reference proteome</keyword>
<dbReference type="PANTHER" id="PTHR24421">
    <property type="entry name" value="NITRATE/NITRITE SENSOR PROTEIN NARX-RELATED"/>
    <property type="match status" value="1"/>
</dbReference>
<feature type="domain" description="Signal transduction histidine kinase subgroup 3 dimerisation and phosphoacceptor" evidence="10">
    <location>
        <begin position="76"/>
        <end position="138"/>
    </location>
</feature>
<evidence type="ECO:0000256" key="1">
    <source>
        <dbReference type="ARBA" id="ARBA00000085"/>
    </source>
</evidence>
<gene>
    <name evidence="11" type="ORF">D5R93_00205</name>
</gene>
<keyword evidence="4" id="KW-0808">Transferase</keyword>
<evidence type="ECO:0000313" key="11">
    <source>
        <dbReference type="EMBL" id="AYD88872.1"/>
    </source>
</evidence>
<sequence length="281" mass="29289">MARTTPHGVCALVTACLAVAGVVTTGPATGSEHYAPLVLLTLLAALVWAAAVRSRDRSRFYRRLREQAVAQATHRERLRLAEHLHGLVSHRLAAITLQASTEPMLDEAMARRALHDIEDNGRAATADMRDLLTALRSPCTESLASPPRSAPALPEVPTWARSTGLEVTVTGATADIVPVHTPEAGETIAAVVQEALANVARHAGGARVHVQLGRGEDCVWTVVDNDAPAPDHQAVPGAGTGLEALQGRCAALGGRLTATPAANGFRVEATIPDPPPGGPPP</sequence>
<evidence type="ECO:0000259" key="10">
    <source>
        <dbReference type="Pfam" id="PF07730"/>
    </source>
</evidence>
<evidence type="ECO:0000256" key="2">
    <source>
        <dbReference type="ARBA" id="ARBA00012438"/>
    </source>
</evidence>
<evidence type="ECO:0000256" key="6">
    <source>
        <dbReference type="ARBA" id="ARBA00022777"/>
    </source>
</evidence>
<evidence type="ECO:0000256" key="4">
    <source>
        <dbReference type="ARBA" id="ARBA00022679"/>
    </source>
</evidence>
<comment type="catalytic activity">
    <reaction evidence="1">
        <text>ATP + protein L-histidine = ADP + protein N-phospho-L-histidine.</text>
        <dbReference type="EC" id="2.7.13.3"/>
    </reaction>
</comment>
<proteinExistence type="predicted"/>
<dbReference type="InterPro" id="IPR050482">
    <property type="entry name" value="Sensor_HK_TwoCompSys"/>
</dbReference>
<keyword evidence="6" id="KW-0418">Kinase</keyword>
<dbReference type="CDD" id="cd16917">
    <property type="entry name" value="HATPase_UhpB-NarQ-NarX-like"/>
    <property type="match status" value="1"/>
</dbReference>
<dbReference type="EMBL" id="CP032514">
    <property type="protein sequence ID" value="AYD88872.1"/>
    <property type="molecule type" value="Genomic_DNA"/>
</dbReference>
<protein>
    <recommendedName>
        <fullName evidence="2">histidine kinase</fullName>
        <ecNumber evidence="2">2.7.13.3</ecNumber>
    </recommendedName>
</protein>
<accession>A0ABN5PKX5</accession>
<keyword evidence="8" id="KW-0902">Two-component regulatory system</keyword>
<evidence type="ECO:0000256" key="7">
    <source>
        <dbReference type="ARBA" id="ARBA00022840"/>
    </source>
</evidence>
<dbReference type="RefSeq" id="WP_120203056.1">
    <property type="nucleotide sequence ID" value="NZ_CP032514.1"/>
</dbReference>
<dbReference type="InterPro" id="IPR011712">
    <property type="entry name" value="Sig_transdc_His_kin_sub3_dim/P"/>
</dbReference>
<keyword evidence="3" id="KW-0597">Phosphoprotein</keyword>
<name>A0ABN5PKX5_9ACTO</name>
<dbReference type="Proteomes" id="UP000273001">
    <property type="component" value="Chromosome"/>
</dbReference>
<dbReference type="PANTHER" id="PTHR24421:SF10">
    <property type="entry name" value="NITRATE_NITRITE SENSOR PROTEIN NARQ"/>
    <property type="match status" value="1"/>
</dbReference>
<dbReference type="PROSITE" id="PS51257">
    <property type="entry name" value="PROKAR_LIPOPROTEIN"/>
    <property type="match status" value="1"/>
</dbReference>
<reference evidence="11 12" key="1">
    <citation type="submission" date="2018-09" db="EMBL/GenBank/DDBJ databases">
        <authorList>
            <person name="Li J."/>
        </authorList>
    </citation>
    <scope>NUCLEOTIDE SEQUENCE [LARGE SCALE GENOMIC DNA]</scope>
    <source>
        <strain evidence="11 12">2129</strain>
    </source>
</reference>
<evidence type="ECO:0000313" key="12">
    <source>
        <dbReference type="Proteomes" id="UP000273001"/>
    </source>
</evidence>
<keyword evidence="9" id="KW-1133">Transmembrane helix</keyword>
<keyword evidence="7" id="KW-0067">ATP-binding</keyword>
<dbReference type="SUPFAM" id="SSF55874">
    <property type="entry name" value="ATPase domain of HSP90 chaperone/DNA topoisomerase II/histidine kinase"/>
    <property type="match status" value="1"/>
</dbReference>
<keyword evidence="9" id="KW-0812">Transmembrane</keyword>
<evidence type="ECO:0000256" key="9">
    <source>
        <dbReference type="SAM" id="Phobius"/>
    </source>
</evidence>
<dbReference type="Gene3D" id="1.20.5.1930">
    <property type="match status" value="1"/>
</dbReference>
<evidence type="ECO:0000256" key="5">
    <source>
        <dbReference type="ARBA" id="ARBA00022741"/>
    </source>
</evidence>
<keyword evidence="5" id="KW-0547">Nucleotide-binding</keyword>
<evidence type="ECO:0000256" key="3">
    <source>
        <dbReference type="ARBA" id="ARBA00022553"/>
    </source>
</evidence>
<dbReference type="EC" id="2.7.13.3" evidence="2"/>
<feature type="transmembrane region" description="Helical" evidence="9">
    <location>
        <begin position="34"/>
        <end position="52"/>
    </location>
</feature>